<evidence type="ECO:0000313" key="6">
    <source>
        <dbReference type="Proteomes" id="UP001585080"/>
    </source>
</evidence>
<feature type="domain" description="DUF4190" evidence="3">
    <location>
        <begin position="38"/>
        <end position="92"/>
    </location>
</feature>
<protein>
    <submittedName>
        <fullName evidence="5">DUF4190 domain-containing protein</fullName>
    </submittedName>
</protein>
<sequence>MPPPSYPPQPPHHQPGGYPGGGQWPPVPPSPAPLNAFAVVALVTSLVCLAPLGLVFGIVALRQISRRGERGKGLAIAGLSVSGAVLLLAAVLVPALDLKVWTVPARDDAGEVVREDWTTIDALDTGDCFTLDDKLPEKDSPSLFDSGVRVTPCDQPHRAELYASFALTGEEFPGRERIAALAWPRCAERFLDYSLDPAAFGRLQTYSFHPDEHGWLSGRRTVLCWAGRPGTARLDHSVRNDGADLTPAQHTFLTALKPLNVGSVLRPASGPRDDLAGATA</sequence>
<feature type="domain" description="Septum formation-related" evidence="4">
    <location>
        <begin position="145"/>
        <end position="226"/>
    </location>
</feature>
<dbReference type="InterPro" id="IPR025241">
    <property type="entry name" value="DUF4190"/>
</dbReference>
<dbReference type="Proteomes" id="UP001585080">
    <property type="component" value="Unassembled WGS sequence"/>
</dbReference>
<evidence type="ECO:0000259" key="3">
    <source>
        <dbReference type="Pfam" id="PF13828"/>
    </source>
</evidence>
<evidence type="ECO:0000256" key="1">
    <source>
        <dbReference type="SAM" id="MobiDB-lite"/>
    </source>
</evidence>
<keyword evidence="2" id="KW-0472">Membrane</keyword>
<organism evidence="5 6">
    <name type="scientific">Streptomyces broussonetiae</name>
    <dbReference type="NCBI Taxonomy" id="2686304"/>
    <lineage>
        <taxon>Bacteria</taxon>
        <taxon>Bacillati</taxon>
        <taxon>Actinomycetota</taxon>
        <taxon>Actinomycetes</taxon>
        <taxon>Kitasatosporales</taxon>
        <taxon>Streptomycetaceae</taxon>
        <taxon>Streptomyces</taxon>
    </lineage>
</organism>
<evidence type="ECO:0000256" key="2">
    <source>
        <dbReference type="SAM" id="Phobius"/>
    </source>
</evidence>
<dbReference type="InterPro" id="IPR026004">
    <property type="entry name" value="Septum_form"/>
</dbReference>
<proteinExistence type="predicted"/>
<gene>
    <name evidence="5" type="ORF">VSS16_34435</name>
</gene>
<feature type="transmembrane region" description="Helical" evidence="2">
    <location>
        <begin position="73"/>
        <end position="96"/>
    </location>
</feature>
<dbReference type="Pfam" id="PF13845">
    <property type="entry name" value="Septum_form"/>
    <property type="match status" value="1"/>
</dbReference>
<dbReference type="RefSeq" id="WP_376736190.1">
    <property type="nucleotide sequence ID" value="NZ_JAYMRP010000052.1"/>
</dbReference>
<dbReference type="Pfam" id="PF13828">
    <property type="entry name" value="DUF4190"/>
    <property type="match status" value="1"/>
</dbReference>
<accession>A0ABV5ELN3</accession>
<feature type="compositionally biased region" description="Pro residues" evidence="1">
    <location>
        <begin position="1"/>
        <end position="13"/>
    </location>
</feature>
<keyword evidence="2" id="KW-0812">Transmembrane</keyword>
<evidence type="ECO:0000313" key="5">
    <source>
        <dbReference type="EMBL" id="MFB8777750.1"/>
    </source>
</evidence>
<name>A0ABV5ELN3_9ACTN</name>
<evidence type="ECO:0000259" key="4">
    <source>
        <dbReference type="Pfam" id="PF13845"/>
    </source>
</evidence>
<keyword evidence="2" id="KW-1133">Transmembrane helix</keyword>
<dbReference type="EMBL" id="JAYMRP010000052">
    <property type="protein sequence ID" value="MFB8777750.1"/>
    <property type="molecule type" value="Genomic_DNA"/>
</dbReference>
<comment type="caution">
    <text evidence="5">The sequence shown here is derived from an EMBL/GenBank/DDBJ whole genome shotgun (WGS) entry which is preliminary data.</text>
</comment>
<reference evidence="5 6" key="1">
    <citation type="submission" date="2024-01" db="EMBL/GenBank/DDBJ databases">
        <title>Genome mining of biosynthetic gene clusters to explore secondary metabolites of Streptomyces sp.</title>
        <authorList>
            <person name="Baig A."/>
            <person name="Ajitkumar Shintre N."/>
            <person name="Kumar H."/>
            <person name="Anbarasu A."/>
            <person name="Ramaiah S."/>
        </authorList>
    </citation>
    <scope>NUCLEOTIDE SEQUENCE [LARGE SCALE GENOMIC DNA]</scope>
    <source>
        <strain evidence="5 6">A57</strain>
    </source>
</reference>
<keyword evidence="6" id="KW-1185">Reference proteome</keyword>
<feature type="transmembrane region" description="Helical" evidence="2">
    <location>
        <begin position="36"/>
        <end position="61"/>
    </location>
</feature>
<feature type="region of interest" description="Disordered" evidence="1">
    <location>
        <begin position="1"/>
        <end position="26"/>
    </location>
</feature>